<dbReference type="AlphaFoldDB" id="A0A179HAY9"/>
<evidence type="ECO:0000256" key="1">
    <source>
        <dbReference type="SAM" id="MobiDB-lite"/>
    </source>
</evidence>
<organism evidence="2 3">
    <name type="scientific">Purpureocillium lilacinum</name>
    <name type="common">Paecilomyces lilacinus</name>
    <dbReference type="NCBI Taxonomy" id="33203"/>
    <lineage>
        <taxon>Eukaryota</taxon>
        <taxon>Fungi</taxon>
        <taxon>Dikarya</taxon>
        <taxon>Ascomycota</taxon>
        <taxon>Pezizomycotina</taxon>
        <taxon>Sordariomycetes</taxon>
        <taxon>Hypocreomycetidae</taxon>
        <taxon>Hypocreales</taxon>
        <taxon>Ophiocordycipitaceae</taxon>
        <taxon>Purpureocillium</taxon>
    </lineage>
</organism>
<evidence type="ECO:0000313" key="2">
    <source>
        <dbReference type="EMBL" id="OAQ87466.1"/>
    </source>
</evidence>
<sequence length="231" mass="24399">MIFPVRTFSALATPYFAHEFRAGFSSIQLIRLTVRPLRGVITISAGPLHRSDAVGSSVQPALSTPAERRSISDPSRYLRSLIREKGCPSRAVHLFPPSLDSPGGRARSGRLRTLMSRPNLPALQPRKATNLDGLTTRTSHGSARAGPTTCSSRRAVGTPKRRHAAPLLLSPGPKVLCFFARGLITETLTGFSSLGGATGGGGSGGSDVCKGYKARLGPASPVDSRDLSLPF</sequence>
<accession>A0A179HAY9</accession>
<gene>
    <name evidence="2" type="ORF">VFPBJ_01506</name>
</gene>
<feature type="region of interest" description="Disordered" evidence="1">
    <location>
        <begin position="50"/>
        <end position="70"/>
    </location>
</feature>
<dbReference type="Proteomes" id="UP000078240">
    <property type="component" value="Unassembled WGS sequence"/>
</dbReference>
<evidence type="ECO:0000313" key="3">
    <source>
        <dbReference type="Proteomes" id="UP000078240"/>
    </source>
</evidence>
<feature type="compositionally biased region" description="Polar residues" evidence="1">
    <location>
        <begin position="132"/>
        <end position="141"/>
    </location>
</feature>
<dbReference type="EMBL" id="LSBH01000001">
    <property type="protein sequence ID" value="OAQ87466.1"/>
    <property type="molecule type" value="Genomic_DNA"/>
</dbReference>
<protein>
    <submittedName>
        <fullName evidence="2">Uncharacterized protein</fullName>
    </submittedName>
</protein>
<proteinExistence type="predicted"/>
<name>A0A179HAY9_PURLI</name>
<feature type="region of interest" description="Disordered" evidence="1">
    <location>
        <begin position="114"/>
        <end position="158"/>
    </location>
</feature>
<reference evidence="2 3" key="1">
    <citation type="submission" date="2016-01" db="EMBL/GenBank/DDBJ databases">
        <title>Biosynthesis of antibiotic leucinostatins and their inhibition on Phytophthora in bio-control Purpureocillium lilacinum.</title>
        <authorList>
            <person name="Wang G."/>
            <person name="Liu Z."/>
            <person name="Lin R."/>
            <person name="Li E."/>
            <person name="Mao Z."/>
            <person name="Ling J."/>
            <person name="Yin W."/>
            <person name="Xie B."/>
        </authorList>
    </citation>
    <scope>NUCLEOTIDE SEQUENCE [LARGE SCALE GENOMIC DNA]</scope>
    <source>
        <strain evidence="2">PLBJ-1</strain>
    </source>
</reference>
<comment type="caution">
    <text evidence="2">The sequence shown here is derived from an EMBL/GenBank/DDBJ whole genome shotgun (WGS) entry which is preliminary data.</text>
</comment>